<evidence type="ECO:0000256" key="1">
    <source>
        <dbReference type="ARBA" id="ARBA00001974"/>
    </source>
</evidence>
<dbReference type="PANTHER" id="PTHR11552:SF147">
    <property type="entry name" value="CHOLINE DEHYDROGENASE, MITOCHONDRIAL"/>
    <property type="match status" value="1"/>
</dbReference>
<evidence type="ECO:0000256" key="4">
    <source>
        <dbReference type="ARBA" id="ARBA00022827"/>
    </source>
</evidence>
<evidence type="ECO:0000256" key="3">
    <source>
        <dbReference type="ARBA" id="ARBA00022630"/>
    </source>
</evidence>
<dbReference type="SUPFAM" id="SSF51905">
    <property type="entry name" value="FAD/NAD(P)-binding domain"/>
    <property type="match status" value="1"/>
</dbReference>
<comment type="cofactor">
    <cofactor evidence="1">
        <name>FAD</name>
        <dbReference type="ChEBI" id="CHEBI:57692"/>
    </cofactor>
</comment>
<dbReference type="InterPro" id="IPR007867">
    <property type="entry name" value="GMC_OxRtase_C"/>
</dbReference>
<reference evidence="6" key="1">
    <citation type="submission" date="2019-03" db="EMBL/GenBank/DDBJ databases">
        <title>Lake Tanganyika Metagenome-Assembled Genomes (MAGs).</title>
        <authorList>
            <person name="Tran P."/>
        </authorList>
    </citation>
    <scope>NUCLEOTIDE SEQUENCE</scope>
    <source>
        <strain evidence="6">K_DeepCast_65m_m2_066</strain>
    </source>
</reference>
<dbReference type="GO" id="GO:0016614">
    <property type="term" value="F:oxidoreductase activity, acting on CH-OH group of donors"/>
    <property type="evidence" value="ECO:0007669"/>
    <property type="project" value="InterPro"/>
</dbReference>
<dbReference type="Gene3D" id="3.30.410.40">
    <property type="match status" value="1"/>
</dbReference>
<dbReference type="EMBL" id="VGLS01001154">
    <property type="protein sequence ID" value="MBM3227023.1"/>
    <property type="molecule type" value="Genomic_DNA"/>
</dbReference>
<dbReference type="InterPro" id="IPR012132">
    <property type="entry name" value="GMC_OxRdtase"/>
</dbReference>
<feature type="domain" description="Glucose-methanol-choline oxidoreductase N-terminal" evidence="5">
    <location>
        <begin position="133"/>
        <end position="147"/>
    </location>
</feature>
<accession>A0A938B6T0</accession>
<dbReference type="Gene3D" id="3.50.50.60">
    <property type="entry name" value="FAD/NAD(P)-binding domain"/>
    <property type="match status" value="1"/>
</dbReference>
<dbReference type="PANTHER" id="PTHR11552">
    <property type="entry name" value="GLUCOSE-METHANOL-CHOLINE GMC OXIDOREDUCTASE"/>
    <property type="match status" value="1"/>
</dbReference>
<comment type="caution">
    <text evidence="6">The sequence shown here is derived from an EMBL/GenBank/DDBJ whole genome shotgun (WGS) entry which is preliminary data.</text>
</comment>
<feature type="non-terminal residue" evidence="6">
    <location>
        <position position="1"/>
    </location>
</feature>
<evidence type="ECO:0000256" key="2">
    <source>
        <dbReference type="ARBA" id="ARBA00010790"/>
    </source>
</evidence>
<evidence type="ECO:0000313" key="7">
    <source>
        <dbReference type="Proteomes" id="UP000712673"/>
    </source>
</evidence>
<dbReference type="GO" id="GO:0050660">
    <property type="term" value="F:flavin adenine dinucleotide binding"/>
    <property type="evidence" value="ECO:0007669"/>
    <property type="project" value="InterPro"/>
</dbReference>
<dbReference type="Pfam" id="PF00732">
    <property type="entry name" value="GMC_oxred_N"/>
    <property type="match status" value="1"/>
</dbReference>
<evidence type="ECO:0000259" key="5">
    <source>
        <dbReference type="PROSITE" id="PS00624"/>
    </source>
</evidence>
<dbReference type="InterPro" id="IPR000172">
    <property type="entry name" value="GMC_OxRdtase_N"/>
</dbReference>
<name>A0A938B6T0_UNCTE</name>
<gene>
    <name evidence="6" type="ORF">FJZ47_24925</name>
</gene>
<dbReference type="Pfam" id="PF05199">
    <property type="entry name" value="GMC_oxred_C"/>
    <property type="match status" value="1"/>
</dbReference>
<keyword evidence="4" id="KW-0274">FAD</keyword>
<dbReference type="Proteomes" id="UP000712673">
    <property type="component" value="Unassembled WGS sequence"/>
</dbReference>
<keyword evidence="3" id="KW-0285">Flavoprotein</keyword>
<dbReference type="SUPFAM" id="SSF54373">
    <property type="entry name" value="FAD-linked reductases, C-terminal domain"/>
    <property type="match status" value="1"/>
</dbReference>
<organism evidence="6 7">
    <name type="scientific">Tectimicrobiota bacterium</name>
    <dbReference type="NCBI Taxonomy" id="2528274"/>
    <lineage>
        <taxon>Bacteria</taxon>
        <taxon>Pseudomonadati</taxon>
        <taxon>Nitrospinota/Tectimicrobiota group</taxon>
        <taxon>Candidatus Tectimicrobiota</taxon>
    </lineage>
</organism>
<dbReference type="PROSITE" id="PS00624">
    <property type="entry name" value="GMC_OXRED_2"/>
    <property type="match status" value="1"/>
</dbReference>
<comment type="similarity">
    <text evidence="2">Belongs to the GMC oxidoreductase family.</text>
</comment>
<proteinExistence type="inferred from homology"/>
<dbReference type="InterPro" id="IPR036188">
    <property type="entry name" value="FAD/NAD-bd_sf"/>
</dbReference>
<protein>
    <submittedName>
        <fullName evidence="6">Mycofactocin system GMC family oxidoreductase MftG</fullName>
    </submittedName>
</protein>
<evidence type="ECO:0000313" key="6">
    <source>
        <dbReference type="EMBL" id="MBM3227023.1"/>
    </source>
</evidence>
<dbReference type="AlphaFoldDB" id="A0A938B6T0"/>
<sequence length="386" mass="42756">YFKKLENDADFHDEYHGTDGPVPVRRFPRETWPPMQEAFYRACVNADFPEYPDVHHPDATGLSLRAENNVDGVRMSMALTYLQPSRHRLNLTVRSQVRVRRLLFSGTTVTGVEVESHGERFHLEGREVVLTAGAVASPQLLMLSGIGPQEPLRALGLPVVRHLPGVGQNMRDHPNVQVRLQLKPDVPEDDIARRAVRLRYTATGSSTLNDMILSPASLNTVHATGQDPSHTINCGLYLAVGSGSLWLTSTDPAVQPAMDYRYLEDPWDVQRLREAVRLCVRLLDDPAFQVVLDHRVSPTDAELASDAALEQWLLQNVTSSYHISGTCKMGPAADPMAVVDQWCRVHGIAGLRVADASIMPDVVRANTNVTTMMIAERCADFLKAGQ</sequence>